<dbReference type="SUPFAM" id="SSF53474">
    <property type="entry name" value="alpha/beta-Hydrolases"/>
    <property type="match status" value="1"/>
</dbReference>
<gene>
    <name evidence="1" type="ORF">Ahy_B06g079943</name>
</gene>
<dbReference type="Gene3D" id="3.40.50.1820">
    <property type="entry name" value="alpha/beta hydrolase"/>
    <property type="match status" value="2"/>
</dbReference>
<evidence type="ECO:0000313" key="2">
    <source>
        <dbReference type="Proteomes" id="UP000289738"/>
    </source>
</evidence>
<dbReference type="Pfam" id="PF07224">
    <property type="entry name" value="Chlorophyllase"/>
    <property type="match status" value="1"/>
</dbReference>
<reference evidence="1 2" key="1">
    <citation type="submission" date="2019-01" db="EMBL/GenBank/DDBJ databases">
        <title>Sequencing of cultivated peanut Arachis hypogaea provides insights into genome evolution and oil improvement.</title>
        <authorList>
            <person name="Chen X."/>
        </authorList>
    </citation>
    <scope>NUCLEOTIDE SEQUENCE [LARGE SCALE GENOMIC DNA]</scope>
    <source>
        <strain evidence="2">cv. Fuhuasheng</strain>
        <tissue evidence="1">Leaves</tissue>
    </source>
</reference>
<dbReference type="PANTHER" id="PTHR33428:SF10">
    <property type="entry name" value="CHLOROPHYLLASE-1"/>
    <property type="match status" value="1"/>
</dbReference>
<dbReference type="SMR" id="A0A444YGL8"/>
<dbReference type="OrthoDB" id="2093222at2759"/>
<dbReference type="UniPathway" id="UPA00674"/>
<accession>A0A444YGL8</accession>
<dbReference type="GO" id="GO:0047746">
    <property type="term" value="F:chlorophyllase activity"/>
    <property type="evidence" value="ECO:0007669"/>
    <property type="project" value="TreeGrafter"/>
</dbReference>
<dbReference type="Gramene" id="arahy.Tifrunner.gnm2.ann2.Ah16g022600.1">
    <property type="protein sequence ID" value="arahy.Tifrunner.gnm2.ann2.Ah16g022600.1-CDS"/>
    <property type="gene ID" value="arahy.Tifrunner.gnm2.ann2.Ah16g022600"/>
</dbReference>
<protein>
    <submittedName>
        <fullName evidence="1">Uncharacterized protein</fullName>
    </submittedName>
</protein>
<dbReference type="InterPro" id="IPR029058">
    <property type="entry name" value="AB_hydrolase_fold"/>
</dbReference>
<comment type="caution">
    <text evidence="1">The sequence shown here is derived from an EMBL/GenBank/DDBJ whole genome shotgun (WGS) entry which is preliminary data.</text>
</comment>
<dbReference type="Proteomes" id="UP000289738">
    <property type="component" value="Chromosome B06"/>
</dbReference>
<dbReference type="EMBL" id="SDMP01000016">
    <property type="protein sequence ID" value="RYR01092.1"/>
    <property type="molecule type" value="Genomic_DNA"/>
</dbReference>
<dbReference type="GO" id="GO:0015996">
    <property type="term" value="P:chlorophyll catabolic process"/>
    <property type="evidence" value="ECO:0007669"/>
    <property type="project" value="UniProtKB-UniPathway"/>
</dbReference>
<keyword evidence="2" id="KW-1185">Reference proteome</keyword>
<dbReference type="PANTHER" id="PTHR33428">
    <property type="entry name" value="CHLOROPHYLLASE-2, CHLOROPLASTIC"/>
    <property type="match status" value="1"/>
</dbReference>
<sequence>MATNVFEEGEIHWKNVNVDSSPKPLLVLSPTVPGTYPVILFCHGFCLQNTCYSKLLGHIASHGFILVAPQLFSAGIPMFGPSEVKWAGSIVDWIAEGLQPLLPENVEAQLDSLVLAGHSRGGKTAFAVALGYVQTKLKFSVLIGIDPVAGLSKCKMCRTLPHILTYEPRSFNLGIPVLVIGTGLGPEPNSFTMMACAPDGVNHEEFYRECKPPCAHFVAKEYGHMDMLDDDISGIIDGVISKCLCKNGVGPRELMRKTVAGLVVAFLRAYLKAQFEDLEIILKDPGLAPTKLEQVEYVPE</sequence>
<name>A0A444YGL8_ARAHY</name>
<dbReference type="AlphaFoldDB" id="A0A444YGL8"/>
<evidence type="ECO:0000313" key="1">
    <source>
        <dbReference type="EMBL" id="RYR01092.1"/>
    </source>
</evidence>
<proteinExistence type="predicted"/>
<dbReference type="InterPro" id="IPR017395">
    <property type="entry name" value="Chlorophyllase-like"/>
</dbReference>
<dbReference type="STRING" id="3818.A0A444YGL8"/>
<organism evidence="1 2">
    <name type="scientific">Arachis hypogaea</name>
    <name type="common">Peanut</name>
    <dbReference type="NCBI Taxonomy" id="3818"/>
    <lineage>
        <taxon>Eukaryota</taxon>
        <taxon>Viridiplantae</taxon>
        <taxon>Streptophyta</taxon>
        <taxon>Embryophyta</taxon>
        <taxon>Tracheophyta</taxon>
        <taxon>Spermatophyta</taxon>
        <taxon>Magnoliopsida</taxon>
        <taxon>eudicotyledons</taxon>
        <taxon>Gunneridae</taxon>
        <taxon>Pentapetalae</taxon>
        <taxon>rosids</taxon>
        <taxon>fabids</taxon>
        <taxon>Fabales</taxon>
        <taxon>Fabaceae</taxon>
        <taxon>Papilionoideae</taxon>
        <taxon>50 kb inversion clade</taxon>
        <taxon>dalbergioids sensu lato</taxon>
        <taxon>Dalbergieae</taxon>
        <taxon>Pterocarpus clade</taxon>
        <taxon>Arachis</taxon>
    </lineage>
</organism>